<reference evidence="4" key="1">
    <citation type="submission" date="2023-04" db="EMBL/GenBank/DDBJ databases">
        <title>Phytophthora lilii NBRC 32176.</title>
        <authorList>
            <person name="Ichikawa N."/>
            <person name="Sato H."/>
            <person name="Tonouchi N."/>
        </authorList>
    </citation>
    <scope>NUCLEOTIDE SEQUENCE</scope>
    <source>
        <strain evidence="4">NBRC 32176</strain>
    </source>
</reference>
<evidence type="ECO:0000313" key="4">
    <source>
        <dbReference type="EMBL" id="GMF18012.1"/>
    </source>
</evidence>
<feature type="chain" id="PRO_5040838972" evidence="2">
    <location>
        <begin position="22"/>
        <end position="438"/>
    </location>
</feature>
<keyword evidence="5" id="KW-1185">Reference proteome</keyword>
<dbReference type="OrthoDB" id="425534at2759"/>
<keyword evidence="2" id="KW-0732">Signal</keyword>
<evidence type="ECO:0000256" key="1">
    <source>
        <dbReference type="SAM" id="MobiDB-lite"/>
    </source>
</evidence>
<dbReference type="AlphaFoldDB" id="A0A9W6TRY0"/>
<evidence type="ECO:0000259" key="3">
    <source>
        <dbReference type="Pfam" id="PF08386"/>
    </source>
</evidence>
<dbReference type="Pfam" id="PF08386">
    <property type="entry name" value="Abhydrolase_4"/>
    <property type="match status" value="1"/>
</dbReference>
<dbReference type="Gene3D" id="3.40.50.1820">
    <property type="entry name" value="alpha/beta hydrolase"/>
    <property type="match status" value="1"/>
</dbReference>
<feature type="signal peptide" evidence="2">
    <location>
        <begin position="1"/>
        <end position="21"/>
    </location>
</feature>
<organism evidence="4 5">
    <name type="scientific">Phytophthora lilii</name>
    <dbReference type="NCBI Taxonomy" id="2077276"/>
    <lineage>
        <taxon>Eukaryota</taxon>
        <taxon>Sar</taxon>
        <taxon>Stramenopiles</taxon>
        <taxon>Oomycota</taxon>
        <taxon>Peronosporomycetes</taxon>
        <taxon>Peronosporales</taxon>
        <taxon>Peronosporaceae</taxon>
        <taxon>Phytophthora</taxon>
    </lineage>
</organism>
<dbReference type="Proteomes" id="UP001165083">
    <property type="component" value="Unassembled WGS sequence"/>
</dbReference>
<dbReference type="EMBL" id="BSXW01000302">
    <property type="protein sequence ID" value="GMF18012.1"/>
    <property type="molecule type" value="Genomic_DNA"/>
</dbReference>
<evidence type="ECO:0000256" key="2">
    <source>
        <dbReference type="SAM" id="SignalP"/>
    </source>
</evidence>
<accession>A0A9W6TRY0</accession>
<sequence>MKLHQLLAVVVAASVGQICVASEKTSNRPLNGTLAPSTLFRTKAALVAKSLSVLFILPRCATLVFVSRQAPVSADPTVDIFVKRLPATTGTPETATMSGSFKAVQGRRPPTSRLQGSTSTMDHRGTGVVRYLTVLQRKSRLLAPLLEVQLIRPNAASDIAAFIAEYTNGASTIVYGVSYGTVVVDRLIHLNPTNVTGYVLDSVATSSGASGDHFSYISMWDAEVGEVGDHCLELCSQDSVCSTHFNSTNLLTTLQNVLVEFDNNPNSSCATLVSNKTETSPPPAGVRLTLGSLLKDADTRTLSALPLGLELSVGNYDGNGFIYERDQFWNESATVSSEASVLLLNGKLDPQTPYKYAEYLFNALDSSRKELIAFDYATHGITVSTPIVKSDGTVVYCGMELCVDLVPAFNLTVSIESMNRYLGTDDAYDGIYNNNTSK</sequence>
<evidence type="ECO:0000313" key="5">
    <source>
        <dbReference type="Proteomes" id="UP001165083"/>
    </source>
</evidence>
<comment type="caution">
    <text evidence="4">The sequence shown here is derived from an EMBL/GenBank/DDBJ whole genome shotgun (WGS) entry which is preliminary data.</text>
</comment>
<feature type="domain" description="Peptidase S33 tripeptidyl aminopeptidase-like C-terminal" evidence="3">
    <location>
        <begin position="333"/>
        <end position="382"/>
    </location>
</feature>
<dbReference type="InterPro" id="IPR029058">
    <property type="entry name" value="AB_hydrolase_fold"/>
</dbReference>
<feature type="region of interest" description="Disordered" evidence="1">
    <location>
        <begin position="91"/>
        <end position="120"/>
    </location>
</feature>
<dbReference type="InterPro" id="IPR013595">
    <property type="entry name" value="Pept_S33_TAP-like_C"/>
</dbReference>
<name>A0A9W6TRY0_9STRA</name>
<protein>
    <submittedName>
        <fullName evidence="4">Unnamed protein product</fullName>
    </submittedName>
</protein>
<gene>
    <name evidence="4" type="ORF">Plil01_000667600</name>
</gene>
<dbReference type="SUPFAM" id="SSF53474">
    <property type="entry name" value="alpha/beta-Hydrolases"/>
    <property type="match status" value="1"/>
</dbReference>
<proteinExistence type="predicted"/>